<protein>
    <submittedName>
        <fullName evidence="2">Uncharacterized protein</fullName>
    </submittedName>
</protein>
<feature type="compositionally biased region" description="Low complexity" evidence="1">
    <location>
        <begin position="63"/>
        <end position="80"/>
    </location>
</feature>
<proteinExistence type="predicted"/>
<dbReference type="AlphaFoldDB" id="A0A3S9YMT6"/>
<evidence type="ECO:0000313" key="3">
    <source>
        <dbReference type="Proteomes" id="UP000275579"/>
    </source>
</evidence>
<name>A0A3S9YMT6_9ACTN</name>
<organism evidence="2 3">
    <name type="scientific">Streptomyces lydicus</name>
    <dbReference type="NCBI Taxonomy" id="47763"/>
    <lineage>
        <taxon>Bacteria</taxon>
        <taxon>Bacillati</taxon>
        <taxon>Actinomycetota</taxon>
        <taxon>Actinomycetes</taxon>
        <taxon>Kitasatosporales</taxon>
        <taxon>Streptomycetaceae</taxon>
        <taxon>Streptomyces</taxon>
    </lineage>
</organism>
<feature type="region of interest" description="Disordered" evidence="1">
    <location>
        <begin position="45"/>
        <end position="80"/>
    </location>
</feature>
<dbReference type="EMBL" id="CP029042">
    <property type="protein sequence ID" value="AZS76167.1"/>
    <property type="molecule type" value="Genomic_DNA"/>
</dbReference>
<sequence>MGDGRVIRVHRKDLPSPNGCRWCGDDQGHHGSQWVASVGLHTWENPTREQRLKRMKARRATRQADSAASTTDAAPPSARD</sequence>
<gene>
    <name evidence="2" type="ORF">DDE74_39790</name>
</gene>
<reference evidence="2 3" key="1">
    <citation type="submission" date="2018-04" db="EMBL/GenBank/DDBJ databases">
        <title>Complete genome sequences of Streptomyces lydicus strain WYEC and characterization of antagonistic properties of biological control agents.</title>
        <authorList>
            <person name="Mariita R.M."/>
            <person name="Sello J.K."/>
        </authorList>
    </citation>
    <scope>NUCLEOTIDE SEQUENCE [LARGE SCALE GENOMIC DNA]</scope>
    <source>
        <strain evidence="2 3">WYEC 108</strain>
    </source>
</reference>
<evidence type="ECO:0000256" key="1">
    <source>
        <dbReference type="SAM" id="MobiDB-lite"/>
    </source>
</evidence>
<accession>A0A3S9YMT6</accession>
<dbReference type="Proteomes" id="UP000275579">
    <property type="component" value="Chromosome"/>
</dbReference>
<evidence type="ECO:0000313" key="2">
    <source>
        <dbReference type="EMBL" id="AZS76167.1"/>
    </source>
</evidence>